<feature type="domain" description="Histidine kinase" evidence="14">
    <location>
        <begin position="243"/>
        <end position="450"/>
    </location>
</feature>
<dbReference type="Gene3D" id="3.30.450.20">
    <property type="entry name" value="PAS domain"/>
    <property type="match status" value="1"/>
</dbReference>
<evidence type="ECO:0000256" key="13">
    <source>
        <dbReference type="SAM" id="Phobius"/>
    </source>
</evidence>
<evidence type="ECO:0000256" key="12">
    <source>
        <dbReference type="ARBA" id="ARBA00023136"/>
    </source>
</evidence>
<dbReference type="CDD" id="cd00082">
    <property type="entry name" value="HisKA"/>
    <property type="match status" value="1"/>
</dbReference>
<dbReference type="Pfam" id="PF00512">
    <property type="entry name" value="HisKA"/>
    <property type="match status" value="1"/>
</dbReference>
<keyword evidence="4" id="KW-0597">Phosphoprotein</keyword>
<keyword evidence="5" id="KW-0808">Transferase</keyword>
<keyword evidence="8" id="KW-0418">Kinase</keyword>
<dbReference type="PROSITE" id="PS50109">
    <property type="entry name" value="HIS_KIN"/>
    <property type="match status" value="1"/>
</dbReference>
<dbReference type="InterPro" id="IPR050351">
    <property type="entry name" value="BphY/WalK/GraS-like"/>
</dbReference>
<dbReference type="InterPro" id="IPR035965">
    <property type="entry name" value="PAS-like_dom_sf"/>
</dbReference>
<feature type="transmembrane region" description="Helical" evidence="13">
    <location>
        <begin position="45"/>
        <end position="68"/>
    </location>
</feature>
<comment type="catalytic activity">
    <reaction evidence="1">
        <text>ATP + protein L-histidine = ADP + protein N-phospho-L-histidine.</text>
        <dbReference type="EC" id="2.7.13.3"/>
    </reaction>
</comment>
<dbReference type="Pfam" id="PF02518">
    <property type="entry name" value="HATPase_c"/>
    <property type="match status" value="1"/>
</dbReference>
<evidence type="ECO:0000259" key="15">
    <source>
        <dbReference type="PROSITE" id="PS50112"/>
    </source>
</evidence>
<proteinExistence type="predicted"/>
<organism evidence="16">
    <name type="scientific">Mesoaciditoga lauensis</name>
    <dbReference type="NCBI Taxonomy" id="1495039"/>
    <lineage>
        <taxon>Bacteria</taxon>
        <taxon>Thermotogati</taxon>
        <taxon>Thermotogota</taxon>
        <taxon>Thermotogae</taxon>
        <taxon>Mesoaciditogales</taxon>
        <taxon>Mesoaciditogaceae</taxon>
        <taxon>Mesoaciditoga</taxon>
    </lineage>
</organism>
<dbReference type="EMBL" id="DTPE01000053">
    <property type="protein sequence ID" value="HGE74725.1"/>
    <property type="molecule type" value="Genomic_DNA"/>
</dbReference>
<dbReference type="GO" id="GO:0007234">
    <property type="term" value="P:osmosensory signaling via phosphorelay pathway"/>
    <property type="evidence" value="ECO:0007669"/>
    <property type="project" value="TreeGrafter"/>
</dbReference>
<keyword evidence="10 13" id="KW-1133">Transmembrane helix</keyword>
<keyword evidence="12 13" id="KW-0472">Membrane</keyword>
<evidence type="ECO:0000313" key="16">
    <source>
        <dbReference type="EMBL" id="HGE74725.1"/>
    </source>
</evidence>
<dbReference type="SUPFAM" id="SSF47384">
    <property type="entry name" value="Homodimeric domain of signal transducing histidine kinase"/>
    <property type="match status" value="1"/>
</dbReference>
<evidence type="ECO:0000256" key="3">
    <source>
        <dbReference type="ARBA" id="ARBA00012438"/>
    </source>
</evidence>
<dbReference type="SUPFAM" id="SSF55874">
    <property type="entry name" value="ATPase domain of HSP90 chaperone/DNA topoisomerase II/histidine kinase"/>
    <property type="match status" value="1"/>
</dbReference>
<dbReference type="InterPro" id="IPR000014">
    <property type="entry name" value="PAS"/>
</dbReference>
<dbReference type="GO" id="GO:0016020">
    <property type="term" value="C:membrane"/>
    <property type="evidence" value="ECO:0007669"/>
    <property type="project" value="UniProtKB-SubCell"/>
</dbReference>
<sequence>MKIWPFSRSESSTSYGATISIFFFSLIVFVEVFIYLLFWPPALQYWLIILSLDLVIYFVSSIFLFQFLGEPLIQLVNRVKHTSITLEPVRTIGLRGEFGEILRDVDRLAETLNRERGGLLETYGEYRNIVESLEEGIMMIDSENRIIMMNRGMEKIFSTNRADWKEKYFENFLRTYGMIIDETKSIVRSKSLDKKLLLREIQIDIKENPATLYIFNDVTELSNLEKALGRAEQLALLGKMTASIAHEIKTPIASMKLSVQLLRKQLGNIDPDSGETLDILEKETKRLEERSLQFLTFSKTNFELKPVDLLEVLEEAVKLARIRARERGIKIEFHASQEKMTVNGDENSLSSAFLNVLVNGMDASVENGVIEVKLDKVRTSAVIIFTDRGNGIPPDYMDYVFEPFFTLKSGGTGLGMSIVKRVIDAHGGRIEVKSQEGQGTVILIRIPLLR</sequence>
<dbReference type="PANTHER" id="PTHR42878:SF7">
    <property type="entry name" value="SENSOR HISTIDINE KINASE GLRK"/>
    <property type="match status" value="1"/>
</dbReference>
<dbReference type="AlphaFoldDB" id="A0A7V3RDN9"/>
<feature type="transmembrane region" description="Helical" evidence="13">
    <location>
        <begin position="21"/>
        <end position="39"/>
    </location>
</feature>
<dbReference type="EC" id="2.7.13.3" evidence="3"/>
<dbReference type="PRINTS" id="PR00344">
    <property type="entry name" value="BCTRLSENSOR"/>
</dbReference>
<dbReference type="Gene3D" id="1.10.287.130">
    <property type="match status" value="1"/>
</dbReference>
<keyword evidence="11" id="KW-0902">Two-component regulatory system</keyword>
<evidence type="ECO:0000256" key="6">
    <source>
        <dbReference type="ARBA" id="ARBA00022692"/>
    </source>
</evidence>
<dbReference type="Gene3D" id="3.30.565.10">
    <property type="entry name" value="Histidine kinase-like ATPase, C-terminal domain"/>
    <property type="match status" value="1"/>
</dbReference>
<evidence type="ECO:0000256" key="7">
    <source>
        <dbReference type="ARBA" id="ARBA00022741"/>
    </source>
</evidence>
<dbReference type="GO" id="GO:0000156">
    <property type="term" value="F:phosphorelay response regulator activity"/>
    <property type="evidence" value="ECO:0007669"/>
    <property type="project" value="TreeGrafter"/>
</dbReference>
<dbReference type="SMART" id="SM00387">
    <property type="entry name" value="HATPase_c"/>
    <property type="match status" value="1"/>
</dbReference>
<feature type="domain" description="PAS" evidence="15">
    <location>
        <begin position="122"/>
        <end position="163"/>
    </location>
</feature>
<comment type="caution">
    <text evidence="16">The sequence shown here is derived from an EMBL/GenBank/DDBJ whole genome shotgun (WGS) entry which is preliminary data.</text>
</comment>
<evidence type="ECO:0000256" key="11">
    <source>
        <dbReference type="ARBA" id="ARBA00023012"/>
    </source>
</evidence>
<name>A0A7V3RDN9_9BACT</name>
<dbReference type="GO" id="GO:0000155">
    <property type="term" value="F:phosphorelay sensor kinase activity"/>
    <property type="evidence" value="ECO:0007669"/>
    <property type="project" value="InterPro"/>
</dbReference>
<dbReference type="InterPro" id="IPR004358">
    <property type="entry name" value="Sig_transdc_His_kin-like_C"/>
</dbReference>
<evidence type="ECO:0000256" key="4">
    <source>
        <dbReference type="ARBA" id="ARBA00022553"/>
    </source>
</evidence>
<accession>A0A7V3RDN9</accession>
<dbReference type="SUPFAM" id="SSF55785">
    <property type="entry name" value="PYP-like sensor domain (PAS domain)"/>
    <property type="match status" value="1"/>
</dbReference>
<dbReference type="GO" id="GO:0005524">
    <property type="term" value="F:ATP binding"/>
    <property type="evidence" value="ECO:0007669"/>
    <property type="project" value="UniProtKB-KW"/>
</dbReference>
<dbReference type="InterPro" id="IPR003661">
    <property type="entry name" value="HisK_dim/P_dom"/>
</dbReference>
<dbReference type="InterPro" id="IPR005467">
    <property type="entry name" value="His_kinase_dom"/>
</dbReference>
<reference evidence="16" key="1">
    <citation type="journal article" date="2020" name="mSystems">
        <title>Genome- and Community-Level Interaction Insights into Carbon Utilization and Element Cycling Functions of Hydrothermarchaeota in Hydrothermal Sediment.</title>
        <authorList>
            <person name="Zhou Z."/>
            <person name="Liu Y."/>
            <person name="Xu W."/>
            <person name="Pan J."/>
            <person name="Luo Z.H."/>
            <person name="Li M."/>
        </authorList>
    </citation>
    <scope>NUCLEOTIDE SEQUENCE [LARGE SCALE GENOMIC DNA]</scope>
    <source>
        <strain evidence="16">SpSt-966</strain>
    </source>
</reference>
<keyword evidence="7" id="KW-0547">Nucleotide-binding</keyword>
<comment type="subcellular location">
    <subcellularLocation>
        <location evidence="2">Membrane</location>
        <topology evidence="2">Multi-pass membrane protein</topology>
    </subcellularLocation>
</comment>
<dbReference type="InterPro" id="IPR036890">
    <property type="entry name" value="HATPase_C_sf"/>
</dbReference>
<evidence type="ECO:0000256" key="9">
    <source>
        <dbReference type="ARBA" id="ARBA00022840"/>
    </source>
</evidence>
<evidence type="ECO:0000256" key="1">
    <source>
        <dbReference type="ARBA" id="ARBA00000085"/>
    </source>
</evidence>
<dbReference type="Pfam" id="PF13188">
    <property type="entry name" value="PAS_8"/>
    <property type="match status" value="1"/>
</dbReference>
<protein>
    <recommendedName>
        <fullName evidence="3">histidine kinase</fullName>
        <ecNumber evidence="3">2.7.13.3</ecNumber>
    </recommendedName>
</protein>
<dbReference type="InterPro" id="IPR036097">
    <property type="entry name" value="HisK_dim/P_sf"/>
</dbReference>
<keyword evidence="9" id="KW-0067">ATP-binding</keyword>
<dbReference type="GO" id="GO:0030295">
    <property type="term" value="F:protein kinase activator activity"/>
    <property type="evidence" value="ECO:0007669"/>
    <property type="project" value="TreeGrafter"/>
</dbReference>
<dbReference type="InterPro" id="IPR003594">
    <property type="entry name" value="HATPase_dom"/>
</dbReference>
<gene>
    <name evidence="16" type="ORF">ENX73_01185</name>
</gene>
<evidence type="ECO:0000256" key="10">
    <source>
        <dbReference type="ARBA" id="ARBA00022989"/>
    </source>
</evidence>
<dbReference type="CDD" id="cd00075">
    <property type="entry name" value="HATPase"/>
    <property type="match status" value="1"/>
</dbReference>
<dbReference type="SMART" id="SM00388">
    <property type="entry name" value="HisKA"/>
    <property type="match status" value="1"/>
</dbReference>
<keyword evidence="6 13" id="KW-0812">Transmembrane</keyword>
<dbReference type="PROSITE" id="PS50112">
    <property type="entry name" value="PAS"/>
    <property type="match status" value="1"/>
</dbReference>
<evidence type="ECO:0000256" key="8">
    <source>
        <dbReference type="ARBA" id="ARBA00022777"/>
    </source>
</evidence>
<evidence type="ECO:0000256" key="5">
    <source>
        <dbReference type="ARBA" id="ARBA00022679"/>
    </source>
</evidence>
<evidence type="ECO:0000256" key="2">
    <source>
        <dbReference type="ARBA" id="ARBA00004141"/>
    </source>
</evidence>
<evidence type="ECO:0000259" key="14">
    <source>
        <dbReference type="PROSITE" id="PS50109"/>
    </source>
</evidence>
<dbReference type="PANTHER" id="PTHR42878">
    <property type="entry name" value="TWO-COMPONENT HISTIDINE KINASE"/>
    <property type="match status" value="1"/>
</dbReference>